<evidence type="ECO:0000259" key="1">
    <source>
        <dbReference type="Pfam" id="PF22740"/>
    </source>
</evidence>
<evidence type="ECO:0000313" key="3">
    <source>
        <dbReference type="Proteomes" id="UP000253507"/>
    </source>
</evidence>
<accession>A0A367EVQ8</accession>
<dbReference type="Pfam" id="PF22740">
    <property type="entry name" value="PapZ_C"/>
    <property type="match status" value="1"/>
</dbReference>
<dbReference type="InterPro" id="IPR005337">
    <property type="entry name" value="RapZ-like"/>
</dbReference>
<dbReference type="GO" id="GO:0005524">
    <property type="term" value="F:ATP binding"/>
    <property type="evidence" value="ECO:0007669"/>
    <property type="project" value="InterPro"/>
</dbReference>
<protein>
    <submittedName>
        <fullName evidence="2">ATPase</fullName>
    </submittedName>
</protein>
<feature type="domain" description="RapZ C-terminal" evidence="1">
    <location>
        <begin position="5"/>
        <end position="122"/>
    </location>
</feature>
<dbReference type="EMBL" id="QOIM01000026">
    <property type="protein sequence ID" value="RCG21769.1"/>
    <property type="molecule type" value="Genomic_DNA"/>
</dbReference>
<dbReference type="AlphaFoldDB" id="A0A367EVQ8"/>
<organism evidence="2 3">
    <name type="scientific">Streptomyces reniochalinae</name>
    <dbReference type="NCBI Taxonomy" id="2250578"/>
    <lineage>
        <taxon>Bacteria</taxon>
        <taxon>Bacillati</taxon>
        <taxon>Actinomycetota</taxon>
        <taxon>Actinomycetes</taxon>
        <taxon>Kitasatosporales</taxon>
        <taxon>Streptomycetaceae</taxon>
        <taxon>Streptomyces</taxon>
    </lineage>
</organism>
<proteinExistence type="predicted"/>
<name>A0A367EVQ8_9ACTN</name>
<dbReference type="OrthoDB" id="3217588at2"/>
<comment type="caution">
    <text evidence="2">The sequence shown here is derived from an EMBL/GenBank/DDBJ whole genome shotgun (WGS) entry which is preliminary data.</text>
</comment>
<dbReference type="InterPro" id="IPR053931">
    <property type="entry name" value="RapZ_C"/>
</dbReference>
<dbReference type="Proteomes" id="UP000253507">
    <property type="component" value="Unassembled WGS sequence"/>
</dbReference>
<reference evidence="2 3" key="1">
    <citation type="submission" date="2018-06" db="EMBL/GenBank/DDBJ databases">
        <title>Streptomyces reniochalinae sp. nov. and Streptomyces diacarnus sp. nov. from marine sponges.</title>
        <authorList>
            <person name="Li L."/>
        </authorList>
    </citation>
    <scope>NUCLEOTIDE SEQUENCE [LARGE SCALE GENOMIC DNA]</scope>
    <source>
        <strain evidence="2 3">LHW50302</strain>
    </source>
</reference>
<gene>
    <name evidence="2" type="ORF">DQ392_08660</name>
</gene>
<evidence type="ECO:0000313" key="2">
    <source>
        <dbReference type="EMBL" id="RCG21769.1"/>
    </source>
</evidence>
<sequence>MGAVIEVVSFGFGHAPAPRAELVVDLRAHFRDPHVRREMRELTGLDDEVRHTVIRTPGIPPLIDALAGVVNGFLVGSTVLPTRVAVGCTGGRHRSVVVAVEVARRVRKARGVDIRVRHRDIERPVLAR</sequence>
<dbReference type="PANTHER" id="PTHR30448">
    <property type="entry name" value="RNASE ADAPTER PROTEIN RAPZ"/>
    <property type="match status" value="1"/>
</dbReference>
<keyword evidence="3" id="KW-1185">Reference proteome</keyword>
<dbReference type="PANTHER" id="PTHR30448:SF0">
    <property type="entry name" value="RNASE ADAPTER PROTEIN RAPZ"/>
    <property type="match status" value="1"/>
</dbReference>